<feature type="compositionally biased region" description="Low complexity" evidence="7">
    <location>
        <begin position="54"/>
        <end position="74"/>
    </location>
</feature>
<evidence type="ECO:0000256" key="6">
    <source>
        <dbReference type="PROSITE-ProRule" id="PRU00433"/>
    </source>
</evidence>
<dbReference type="GO" id="GO:0009055">
    <property type="term" value="F:electron transfer activity"/>
    <property type="evidence" value="ECO:0007669"/>
    <property type="project" value="InterPro"/>
</dbReference>
<comment type="caution">
    <text evidence="9">The sequence shown here is derived from an EMBL/GenBank/DDBJ whole genome shotgun (WGS) entry which is preliminary data.</text>
</comment>
<dbReference type="SUPFAM" id="SSF46626">
    <property type="entry name" value="Cytochrome c"/>
    <property type="match status" value="1"/>
</dbReference>
<dbReference type="AlphaFoldDB" id="A0A9W6IJX5"/>
<dbReference type="EMBL" id="BSFE01000001">
    <property type="protein sequence ID" value="GLK50869.1"/>
    <property type="molecule type" value="Genomic_DNA"/>
</dbReference>
<evidence type="ECO:0000313" key="9">
    <source>
        <dbReference type="EMBL" id="GLK50869.1"/>
    </source>
</evidence>
<dbReference type="GO" id="GO:0020037">
    <property type="term" value="F:heme binding"/>
    <property type="evidence" value="ECO:0007669"/>
    <property type="project" value="InterPro"/>
</dbReference>
<evidence type="ECO:0000256" key="1">
    <source>
        <dbReference type="ARBA" id="ARBA00022448"/>
    </source>
</evidence>
<evidence type="ECO:0000256" key="4">
    <source>
        <dbReference type="ARBA" id="ARBA00022982"/>
    </source>
</evidence>
<protein>
    <recommendedName>
        <fullName evidence="8">Cytochrome c domain-containing protein</fullName>
    </recommendedName>
</protein>
<dbReference type="PROSITE" id="PS51007">
    <property type="entry name" value="CYTC"/>
    <property type="match status" value="1"/>
</dbReference>
<dbReference type="Proteomes" id="UP001143486">
    <property type="component" value="Unassembled WGS sequence"/>
</dbReference>
<dbReference type="InterPro" id="IPR009056">
    <property type="entry name" value="Cyt_c-like_dom"/>
</dbReference>
<keyword evidence="10" id="KW-1185">Reference proteome</keyword>
<dbReference type="PRINTS" id="PR00604">
    <property type="entry name" value="CYTCHRMECIAB"/>
</dbReference>
<keyword evidence="3 6" id="KW-0479">Metal-binding</keyword>
<name>A0A9W6IJX5_9PROT</name>
<evidence type="ECO:0000256" key="3">
    <source>
        <dbReference type="ARBA" id="ARBA00022723"/>
    </source>
</evidence>
<proteinExistence type="predicted"/>
<dbReference type="PANTHER" id="PTHR11961">
    <property type="entry name" value="CYTOCHROME C"/>
    <property type="match status" value="1"/>
</dbReference>
<keyword evidence="4" id="KW-0249">Electron transport</keyword>
<dbReference type="InterPro" id="IPR036909">
    <property type="entry name" value="Cyt_c-like_dom_sf"/>
</dbReference>
<reference evidence="9" key="2">
    <citation type="submission" date="2023-01" db="EMBL/GenBank/DDBJ databases">
        <authorList>
            <person name="Sun Q."/>
            <person name="Evtushenko L."/>
        </authorList>
    </citation>
    <scope>NUCLEOTIDE SEQUENCE</scope>
    <source>
        <strain evidence="9">VKM B-1513</strain>
    </source>
</reference>
<evidence type="ECO:0000256" key="5">
    <source>
        <dbReference type="ARBA" id="ARBA00023004"/>
    </source>
</evidence>
<sequence>MRYMGFQRFGELEDSGMLRSLVPLAGALIIAACGGETGDTADAAPAVYNEAAAPAAEPSASTPSAAAGASGGQAEEAEDGDAGAILAALGGDYANADLTNGARQFRRCQSCHTLNEGGRHTVGPNLHGIVGRAAASAEGFNYSPQLTEAGLTWDVETLDAWIENPRAMVPGNRMSFVGLRDAADRRDVIGYLAVETAD</sequence>
<feature type="region of interest" description="Disordered" evidence="7">
    <location>
        <begin position="54"/>
        <end position="79"/>
    </location>
</feature>
<evidence type="ECO:0000313" key="10">
    <source>
        <dbReference type="Proteomes" id="UP001143486"/>
    </source>
</evidence>
<accession>A0A9W6IJX5</accession>
<dbReference type="PROSITE" id="PS51257">
    <property type="entry name" value="PROKAR_LIPOPROTEIN"/>
    <property type="match status" value="1"/>
</dbReference>
<keyword evidence="2 6" id="KW-0349">Heme</keyword>
<evidence type="ECO:0000256" key="7">
    <source>
        <dbReference type="SAM" id="MobiDB-lite"/>
    </source>
</evidence>
<dbReference type="InterPro" id="IPR002327">
    <property type="entry name" value="Cyt_c_1A/1B"/>
</dbReference>
<evidence type="ECO:0000256" key="2">
    <source>
        <dbReference type="ARBA" id="ARBA00022617"/>
    </source>
</evidence>
<keyword evidence="1" id="KW-0813">Transport</keyword>
<reference evidence="9" key="1">
    <citation type="journal article" date="2014" name="Int. J. Syst. Evol. Microbiol.">
        <title>Complete genome sequence of Corynebacterium casei LMG S-19264T (=DSM 44701T), isolated from a smear-ripened cheese.</title>
        <authorList>
            <consortium name="US DOE Joint Genome Institute (JGI-PGF)"/>
            <person name="Walter F."/>
            <person name="Albersmeier A."/>
            <person name="Kalinowski J."/>
            <person name="Ruckert C."/>
        </authorList>
    </citation>
    <scope>NUCLEOTIDE SEQUENCE</scope>
    <source>
        <strain evidence="9">VKM B-1513</strain>
    </source>
</reference>
<evidence type="ECO:0000259" key="8">
    <source>
        <dbReference type="PROSITE" id="PS51007"/>
    </source>
</evidence>
<dbReference type="GO" id="GO:0046872">
    <property type="term" value="F:metal ion binding"/>
    <property type="evidence" value="ECO:0007669"/>
    <property type="project" value="UniProtKB-KW"/>
</dbReference>
<dbReference type="Gene3D" id="1.10.760.10">
    <property type="entry name" value="Cytochrome c-like domain"/>
    <property type="match status" value="1"/>
</dbReference>
<feature type="domain" description="Cytochrome c" evidence="8">
    <location>
        <begin position="96"/>
        <end position="196"/>
    </location>
</feature>
<organism evidence="9 10">
    <name type="scientific">Maricaulis virginensis</name>
    <dbReference type="NCBI Taxonomy" id="144022"/>
    <lineage>
        <taxon>Bacteria</taxon>
        <taxon>Pseudomonadati</taxon>
        <taxon>Pseudomonadota</taxon>
        <taxon>Alphaproteobacteria</taxon>
        <taxon>Maricaulales</taxon>
        <taxon>Maricaulaceae</taxon>
        <taxon>Maricaulis</taxon>
    </lineage>
</organism>
<gene>
    <name evidence="9" type="ORF">GCM10017621_03770</name>
</gene>
<keyword evidence="5 6" id="KW-0408">Iron</keyword>